<accession>A0A1M4XSX8</accession>
<proteinExistence type="predicted"/>
<evidence type="ECO:0000313" key="1">
    <source>
        <dbReference type="EMBL" id="SHE96466.1"/>
    </source>
</evidence>
<protein>
    <submittedName>
        <fullName evidence="1">Uncharacterized protein</fullName>
    </submittedName>
</protein>
<dbReference type="Proteomes" id="UP000184295">
    <property type="component" value="Unassembled WGS sequence"/>
</dbReference>
<sequence>MSAGVLDAKSTPDLEFRQDPISGLHGEAVHEGLCDRFSDRSRPVVGNSPELVAQGLDLGEGWEWRGCVCRCLGELCLAGSCA</sequence>
<dbReference type="STRING" id="1121881.SAMN02745225_02127"/>
<organism evidence="1 2">
    <name type="scientific">Ferrithrix thermotolerans DSM 19514</name>
    <dbReference type="NCBI Taxonomy" id="1121881"/>
    <lineage>
        <taxon>Bacteria</taxon>
        <taxon>Bacillati</taxon>
        <taxon>Actinomycetota</taxon>
        <taxon>Acidimicrobiia</taxon>
        <taxon>Acidimicrobiales</taxon>
        <taxon>Acidimicrobiaceae</taxon>
        <taxon>Ferrithrix</taxon>
    </lineage>
</organism>
<name>A0A1M4XSX8_9ACTN</name>
<dbReference type="AlphaFoldDB" id="A0A1M4XSX8"/>
<keyword evidence="2" id="KW-1185">Reference proteome</keyword>
<dbReference type="EMBL" id="FQUL01000044">
    <property type="protein sequence ID" value="SHE96466.1"/>
    <property type="molecule type" value="Genomic_DNA"/>
</dbReference>
<gene>
    <name evidence="1" type="ORF">SAMN02745225_02127</name>
</gene>
<evidence type="ECO:0000313" key="2">
    <source>
        <dbReference type="Proteomes" id="UP000184295"/>
    </source>
</evidence>
<reference evidence="2" key="1">
    <citation type="submission" date="2016-11" db="EMBL/GenBank/DDBJ databases">
        <authorList>
            <person name="Varghese N."/>
            <person name="Submissions S."/>
        </authorList>
    </citation>
    <scope>NUCLEOTIDE SEQUENCE [LARGE SCALE GENOMIC DNA]</scope>
    <source>
        <strain evidence="2">DSM 19514</strain>
    </source>
</reference>